<protein>
    <recommendedName>
        <fullName evidence="2">UPF0102 protein Acy02nite_54420</fullName>
    </recommendedName>
</protein>
<proteinExistence type="inferred from homology"/>
<dbReference type="GO" id="GO:0003676">
    <property type="term" value="F:nucleic acid binding"/>
    <property type="evidence" value="ECO:0007669"/>
    <property type="project" value="InterPro"/>
</dbReference>
<dbReference type="PANTHER" id="PTHR34039">
    <property type="entry name" value="UPF0102 PROTEIN YRAN"/>
    <property type="match status" value="1"/>
</dbReference>
<dbReference type="InterPro" id="IPR011335">
    <property type="entry name" value="Restrct_endonuc-II-like"/>
</dbReference>
<comment type="caution">
    <text evidence="3">The sequence shown here is derived from an EMBL/GenBank/DDBJ whole genome shotgun (WGS) entry which is preliminary data.</text>
</comment>
<dbReference type="EMBL" id="BOMH01000040">
    <property type="protein sequence ID" value="GID67561.1"/>
    <property type="molecule type" value="Genomic_DNA"/>
</dbReference>
<dbReference type="Proteomes" id="UP000619479">
    <property type="component" value="Unassembled WGS sequence"/>
</dbReference>
<dbReference type="InterPro" id="IPR011856">
    <property type="entry name" value="tRNA_endonuc-like_dom_sf"/>
</dbReference>
<keyword evidence="4" id="KW-1185">Reference proteome</keyword>
<dbReference type="NCBIfam" id="TIGR00252">
    <property type="entry name" value="YraN family protein"/>
    <property type="match status" value="1"/>
</dbReference>
<name>A0A919IM31_9ACTN</name>
<gene>
    <name evidence="3" type="primary">yraN</name>
    <name evidence="3" type="ORF">Acy02nite_54420</name>
</gene>
<accession>A0A919IM31</accession>
<dbReference type="PANTHER" id="PTHR34039:SF1">
    <property type="entry name" value="UPF0102 PROTEIN YRAN"/>
    <property type="match status" value="1"/>
</dbReference>
<dbReference type="CDD" id="cd20736">
    <property type="entry name" value="PoNe_Nuclease"/>
    <property type="match status" value="1"/>
</dbReference>
<evidence type="ECO:0000256" key="1">
    <source>
        <dbReference type="ARBA" id="ARBA00006738"/>
    </source>
</evidence>
<dbReference type="AlphaFoldDB" id="A0A919IM31"/>
<sequence length="119" mass="13328">MTTQRQAIGAYGERLAARHLEERGLVILARNWRCSDGEVDLILRDGDCVVFCEVKTRRTATFGPPAGAIDARKVRKLRGLAVRWLTETGTRAPQVRFDVVEVFPQPRGASRVVHLRAAF</sequence>
<dbReference type="NCBIfam" id="NF009150">
    <property type="entry name" value="PRK12497.1-3"/>
    <property type="match status" value="1"/>
</dbReference>
<dbReference type="SUPFAM" id="SSF52980">
    <property type="entry name" value="Restriction endonuclease-like"/>
    <property type="match status" value="1"/>
</dbReference>
<dbReference type="Gene3D" id="3.40.1350.10">
    <property type="match status" value="1"/>
</dbReference>
<evidence type="ECO:0000313" key="4">
    <source>
        <dbReference type="Proteomes" id="UP000619479"/>
    </source>
</evidence>
<dbReference type="RefSeq" id="WP_203745384.1">
    <property type="nucleotide sequence ID" value="NZ_BAAAUC010000009.1"/>
</dbReference>
<dbReference type="NCBIfam" id="NF009154">
    <property type="entry name" value="PRK12497.3-3"/>
    <property type="match status" value="1"/>
</dbReference>
<dbReference type="InterPro" id="IPR003509">
    <property type="entry name" value="UPF0102_YraN-like"/>
</dbReference>
<comment type="similarity">
    <text evidence="1 2">Belongs to the UPF0102 family.</text>
</comment>
<evidence type="ECO:0000256" key="2">
    <source>
        <dbReference type="HAMAP-Rule" id="MF_00048"/>
    </source>
</evidence>
<dbReference type="Pfam" id="PF02021">
    <property type="entry name" value="UPF0102"/>
    <property type="match status" value="1"/>
</dbReference>
<evidence type="ECO:0000313" key="3">
    <source>
        <dbReference type="EMBL" id="GID67561.1"/>
    </source>
</evidence>
<dbReference type="HAMAP" id="MF_00048">
    <property type="entry name" value="UPF0102"/>
    <property type="match status" value="1"/>
</dbReference>
<reference evidence="3" key="1">
    <citation type="submission" date="2021-01" db="EMBL/GenBank/DDBJ databases">
        <title>Whole genome shotgun sequence of Actinoplanes cyaneus NBRC 14990.</title>
        <authorList>
            <person name="Komaki H."/>
            <person name="Tamura T."/>
        </authorList>
    </citation>
    <scope>NUCLEOTIDE SEQUENCE</scope>
    <source>
        <strain evidence="3">NBRC 14990</strain>
    </source>
</reference>
<organism evidence="3 4">
    <name type="scientific">Actinoplanes cyaneus</name>
    <dbReference type="NCBI Taxonomy" id="52696"/>
    <lineage>
        <taxon>Bacteria</taxon>
        <taxon>Bacillati</taxon>
        <taxon>Actinomycetota</taxon>
        <taxon>Actinomycetes</taxon>
        <taxon>Micromonosporales</taxon>
        <taxon>Micromonosporaceae</taxon>
        <taxon>Actinoplanes</taxon>
    </lineage>
</organism>